<evidence type="ECO:0000313" key="2">
    <source>
        <dbReference type="Proteomes" id="UP000275078"/>
    </source>
</evidence>
<dbReference type="AlphaFoldDB" id="A0A3N4IR40"/>
<sequence length="130" mass="14160">MSGLTAEYLENDSQSNLHNDMKSTSAVRNIASSKRLDDVMTMSSEHSQRAPAFDSASSHTVYRTFILRDDSAVRVTKRLVSDNKISILLVPCQAREASCEGACLLSDPSYPGENVENCPIPGCSSPDYPT</sequence>
<dbReference type="EMBL" id="ML119648">
    <property type="protein sequence ID" value="RPA86690.1"/>
    <property type="molecule type" value="Genomic_DNA"/>
</dbReference>
<proteinExistence type="predicted"/>
<keyword evidence="2" id="KW-1185">Reference proteome</keyword>
<evidence type="ECO:0000313" key="1">
    <source>
        <dbReference type="EMBL" id="RPA86690.1"/>
    </source>
</evidence>
<reference evidence="1 2" key="1">
    <citation type="journal article" date="2018" name="Nat. Ecol. Evol.">
        <title>Pezizomycetes genomes reveal the molecular basis of ectomycorrhizal truffle lifestyle.</title>
        <authorList>
            <person name="Murat C."/>
            <person name="Payen T."/>
            <person name="Noel B."/>
            <person name="Kuo A."/>
            <person name="Morin E."/>
            <person name="Chen J."/>
            <person name="Kohler A."/>
            <person name="Krizsan K."/>
            <person name="Balestrini R."/>
            <person name="Da Silva C."/>
            <person name="Montanini B."/>
            <person name="Hainaut M."/>
            <person name="Levati E."/>
            <person name="Barry K.W."/>
            <person name="Belfiori B."/>
            <person name="Cichocki N."/>
            <person name="Clum A."/>
            <person name="Dockter R.B."/>
            <person name="Fauchery L."/>
            <person name="Guy J."/>
            <person name="Iotti M."/>
            <person name="Le Tacon F."/>
            <person name="Lindquist E.A."/>
            <person name="Lipzen A."/>
            <person name="Malagnac F."/>
            <person name="Mello A."/>
            <person name="Molinier V."/>
            <person name="Miyauchi S."/>
            <person name="Poulain J."/>
            <person name="Riccioni C."/>
            <person name="Rubini A."/>
            <person name="Sitrit Y."/>
            <person name="Splivallo R."/>
            <person name="Traeger S."/>
            <person name="Wang M."/>
            <person name="Zifcakova L."/>
            <person name="Wipf D."/>
            <person name="Zambonelli A."/>
            <person name="Paolocci F."/>
            <person name="Nowrousian M."/>
            <person name="Ottonello S."/>
            <person name="Baldrian P."/>
            <person name="Spatafora J.W."/>
            <person name="Henrissat B."/>
            <person name="Nagy L.G."/>
            <person name="Aury J.M."/>
            <person name="Wincker P."/>
            <person name="Grigoriev I.V."/>
            <person name="Bonfante P."/>
            <person name="Martin F.M."/>
        </authorList>
    </citation>
    <scope>NUCLEOTIDE SEQUENCE [LARGE SCALE GENOMIC DNA]</scope>
    <source>
        <strain evidence="1 2">RN42</strain>
    </source>
</reference>
<protein>
    <submittedName>
        <fullName evidence="1">Uncharacterized protein</fullName>
    </submittedName>
</protein>
<accession>A0A3N4IR40</accession>
<name>A0A3N4IR40_ASCIM</name>
<dbReference type="Proteomes" id="UP000275078">
    <property type="component" value="Unassembled WGS sequence"/>
</dbReference>
<gene>
    <name evidence="1" type="ORF">BJ508DRAFT_410904</name>
</gene>
<organism evidence="1 2">
    <name type="scientific">Ascobolus immersus RN42</name>
    <dbReference type="NCBI Taxonomy" id="1160509"/>
    <lineage>
        <taxon>Eukaryota</taxon>
        <taxon>Fungi</taxon>
        <taxon>Dikarya</taxon>
        <taxon>Ascomycota</taxon>
        <taxon>Pezizomycotina</taxon>
        <taxon>Pezizomycetes</taxon>
        <taxon>Pezizales</taxon>
        <taxon>Ascobolaceae</taxon>
        <taxon>Ascobolus</taxon>
    </lineage>
</organism>